<organism evidence="1">
    <name type="scientific">mine drainage metagenome</name>
    <dbReference type="NCBI Taxonomy" id="410659"/>
    <lineage>
        <taxon>unclassified sequences</taxon>
        <taxon>metagenomes</taxon>
        <taxon>ecological metagenomes</taxon>
    </lineage>
</organism>
<reference evidence="1" key="1">
    <citation type="submission" date="2016-10" db="EMBL/GenBank/DDBJ databases">
        <title>Sequence of Gallionella enrichment culture.</title>
        <authorList>
            <person name="Poehlein A."/>
            <person name="Muehling M."/>
            <person name="Daniel R."/>
        </authorList>
    </citation>
    <scope>NUCLEOTIDE SEQUENCE</scope>
</reference>
<sequence length="82" mass="9110">MWPLKTIELLATKARAESATRQNDAQDVASPCVSVCRMAEGTGWRQGCLRNLDEIAHWGHADAAYKRAVWSRIQARAAQLTT</sequence>
<evidence type="ECO:0000313" key="1">
    <source>
        <dbReference type="EMBL" id="OIQ67223.1"/>
    </source>
</evidence>
<dbReference type="PANTHER" id="PTHR35175">
    <property type="entry name" value="DUF1289 DOMAIN-CONTAINING PROTEIN"/>
    <property type="match status" value="1"/>
</dbReference>
<dbReference type="EMBL" id="MLJW01006067">
    <property type="protein sequence ID" value="OIQ67223.1"/>
    <property type="molecule type" value="Genomic_DNA"/>
</dbReference>
<name>A0A1J5PHE7_9ZZZZ</name>
<dbReference type="InterPro" id="IPR010710">
    <property type="entry name" value="DUF1289"/>
</dbReference>
<proteinExistence type="predicted"/>
<dbReference type="Pfam" id="PF06945">
    <property type="entry name" value="DUF1289"/>
    <property type="match status" value="1"/>
</dbReference>
<accession>A0A1J5PHE7</accession>
<dbReference type="AlphaFoldDB" id="A0A1J5PHE7"/>
<protein>
    <submittedName>
        <fullName evidence="1">Uncharacterized protein</fullName>
    </submittedName>
</protein>
<comment type="caution">
    <text evidence="1">The sequence shown here is derived from an EMBL/GenBank/DDBJ whole genome shotgun (WGS) entry which is preliminary data.</text>
</comment>
<dbReference type="PANTHER" id="PTHR35175:SF2">
    <property type="entry name" value="DUF1289 DOMAIN-CONTAINING PROTEIN"/>
    <property type="match status" value="1"/>
</dbReference>
<gene>
    <name evidence="1" type="ORF">GALL_511990</name>
</gene>